<dbReference type="EnsemblMetazoa" id="PPA40631.1">
    <property type="protein sequence ID" value="PPA40631.1"/>
    <property type="gene ID" value="WBGene00279000"/>
</dbReference>
<accession>A0A8R1UU54</accession>
<dbReference type="InterPro" id="IPR019428">
    <property type="entry name" value="7TM_GPCR_serpentine_rcpt_Str"/>
</dbReference>
<evidence type="ECO:0000313" key="2">
    <source>
        <dbReference type="Proteomes" id="UP000005239"/>
    </source>
</evidence>
<evidence type="ECO:0000313" key="1">
    <source>
        <dbReference type="EnsemblMetazoa" id="PPA40631.1"/>
    </source>
</evidence>
<proteinExistence type="predicted"/>
<accession>A0A2A6C4N0</accession>
<dbReference type="Proteomes" id="UP000005239">
    <property type="component" value="Unassembled WGS sequence"/>
</dbReference>
<organism evidence="1 2">
    <name type="scientific">Pristionchus pacificus</name>
    <name type="common">Parasitic nematode worm</name>
    <dbReference type="NCBI Taxonomy" id="54126"/>
    <lineage>
        <taxon>Eukaryota</taxon>
        <taxon>Metazoa</taxon>
        <taxon>Ecdysozoa</taxon>
        <taxon>Nematoda</taxon>
        <taxon>Chromadorea</taxon>
        <taxon>Rhabditida</taxon>
        <taxon>Rhabditina</taxon>
        <taxon>Diplogasteromorpha</taxon>
        <taxon>Diplogasteroidea</taxon>
        <taxon>Neodiplogasteridae</taxon>
        <taxon>Pristionchus</taxon>
    </lineage>
</organism>
<gene>
    <name evidence="1" type="primary">WBGene00279000</name>
</gene>
<name>A0A2A6C4N0_PRIPA</name>
<sequence>MQRRFFVTQVAQVLLPLVILTFPSGIVVGAAFMGVDLANFSFLFVYAFWISPSAQALLLLGFVMKSSRSGSQTTTRVFFHQP</sequence>
<reference evidence="2" key="1">
    <citation type="journal article" date="2008" name="Nat. Genet.">
        <title>The Pristionchus pacificus genome provides a unique perspective on nematode lifestyle and parasitism.</title>
        <authorList>
            <person name="Dieterich C."/>
            <person name="Clifton S.W."/>
            <person name="Schuster L.N."/>
            <person name="Chinwalla A."/>
            <person name="Delehaunty K."/>
            <person name="Dinkelacker I."/>
            <person name="Fulton L."/>
            <person name="Fulton R."/>
            <person name="Godfrey J."/>
            <person name="Minx P."/>
            <person name="Mitreva M."/>
            <person name="Roeseler W."/>
            <person name="Tian H."/>
            <person name="Witte H."/>
            <person name="Yang S.P."/>
            <person name="Wilson R.K."/>
            <person name="Sommer R.J."/>
        </authorList>
    </citation>
    <scope>NUCLEOTIDE SEQUENCE [LARGE SCALE GENOMIC DNA]</scope>
    <source>
        <strain evidence="2">PS312</strain>
    </source>
</reference>
<dbReference type="Pfam" id="PF10326">
    <property type="entry name" value="7TM_GPCR_Str"/>
    <property type="match status" value="1"/>
</dbReference>
<dbReference type="AlphaFoldDB" id="A0A2A6C4N0"/>
<keyword evidence="2" id="KW-1185">Reference proteome</keyword>
<reference evidence="1" key="2">
    <citation type="submission" date="2022-06" db="UniProtKB">
        <authorList>
            <consortium name="EnsemblMetazoa"/>
        </authorList>
    </citation>
    <scope>IDENTIFICATION</scope>
    <source>
        <strain evidence="1">PS312</strain>
    </source>
</reference>
<protein>
    <submittedName>
        <fullName evidence="1">G protein-coupled receptor</fullName>
    </submittedName>
</protein>